<proteinExistence type="inferred from homology"/>
<reference evidence="9" key="1">
    <citation type="submission" date="2017-09" db="EMBL/GenBank/DDBJ databases">
        <title>Metaegenomics of thermophilic ammonia-oxidizing enrichment culture.</title>
        <authorList>
            <person name="Kato S."/>
            <person name="Suzuki K."/>
        </authorList>
    </citation>
    <scope>NUCLEOTIDE SEQUENCE [LARGE SCALE GENOMIC DNA]</scope>
</reference>
<dbReference type="GO" id="GO:0016987">
    <property type="term" value="F:sigma factor activity"/>
    <property type="evidence" value="ECO:0007669"/>
    <property type="project" value="UniProtKB-KW"/>
</dbReference>
<gene>
    <name evidence="8" type="primary">sigE</name>
    <name evidence="8" type="ORF">HRbin22_01073</name>
</gene>
<evidence type="ECO:0000256" key="2">
    <source>
        <dbReference type="ARBA" id="ARBA00023015"/>
    </source>
</evidence>
<evidence type="ECO:0000313" key="8">
    <source>
        <dbReference type="EMBL" id="GBD08831.1"/>
    </source>
</evidence>
<dbReference type="EMBL" id="BEHY01000018">
    <property type="protein sequence ID" value="GBD08831.1"/>
    <property type="molecule type" value="Genomic_DNA"/>
</dbReference>
<sequence length="203" mass="23161">MSPSAPSSDETRWIEAARSGDLEAFNALIRRYQDRLYHIAYRIMGDHDSAADALQEALIAAFRGIRGFRGGSFLAWLTRIVTNACYDELRRRRRRPQASLEALFVVDQGPEAEMLLPPVEGPEFYAERQELADWIHRAIQSLPEDQRVVLVLSDIEGYSYEEIAEILRVPLGTVKSRLSRARARVRDFLLAHRELLPGTIRPS</sequence>
<dbReference type="Proteomes" id="UP000236642">
    <property type="component" value="Unassembled WGS sequence"/>
</dbReference>
<evidence type="ECO:0000256" key="1">
    <source>
        <dbReference type="ARBA" id="ARBA00010641"/>
    </source>
</evidence>
<dbReference type="GO" id="GO:0003677">
    <property type="term" value="F:DNA binding"/>
    <property type="evidence" value="ECO:0007669"/>
    <property type="project" value="UniProtKB-KW"/>
</dbReference>
<dbReference type="SUPFAM" id="SSF88659">
    <property type="entry name" value="Sigma3 and sigma4 domains of RNA polymerase sigma factors"/>
    <property type="match status" value="1"/>
</dbReference>
<dbReference type="SUPFAM" id="SSF88946">
    <property type="entry name" value="Sigma2 domain of RNA polymerase sigma factors"/>
    <property type="match status" value="1"/>
</dbReference>
<organism evidence="8 9">
    <name type="scientific">Candidatus Thermoflexus japonica</name>
    <dbReference type="NCBI Taxonomy" id="2035417"/>
    <lineage>
        <taxon>Bacteria</taxon>
        <taxon>Bacillati</taxon>
        <taxon>Chloroflexota</taxon>
        <taxon>Thermoflexia</taxon>
        <taxon>Thermoflexales</taxon>
        <taxon>Thermoflexaceae</taxon>
        <taxon>Thermoflexus</taxon>
    </lineage>
</organism>
<dbReference type="InterPro" id="IPR013249">
    <property type="entry name" value="RNA_pol_sigma70_r4_t2"/>
</dbReference>
<feature type="domain" description="RNA polymerase sigma factor 70 region 4 type 2" evidence="7">
    <location>
        <begin position="133"/>
        <end position="184"/>
    </location>
</feature>
<dbReference type="Gene3D" id="1.10.10.10">
    <property type="entry name" value="Winged helix-like DNA-binding domain superfamily/Winged helix DNA-binding domain"/>
    <property type="match status" value="1"/>
</dbReference>
<dbReference type="AlphaFoldDB" id="A0A2H5Y5W0"/>
<accession>A0A2H5Y5W0</accession>
<dbReference type="InterPro" id="IPR036388">
    <property type="entry name" value="WH-like_DNA-bd_sf"/>
</dbReference>
<dbReference type="PANTHER" id="PTHR43133">
    <property type="entry name" value="RNA POLYMERASE ECF-TYPE SIGMA FACTO"/>
    <property type="match status" value="1"/>
</dbReference>
<protein>
    <submittedName>
        <fullName evidence="8">ECF RNA polymerase sigma factor SigE</fullName>
    </submittedName>
</protein>
<dbReference type="PANTHER" id="PTHR43133:SF8">
    <property type="entry name" value="RNA POLYMERASE SIGMA FACTOR HI_1459-RELATED"/>
    <property type="match status" value="1"/>
</dbReference>
<dbReference type="NCBIfam" id="TIGR02937">
    <property type="entry name" value="sigma70-ECF"/>
    <property type="match status" value="1"/>
</dbReference>
<keyword evidence="3" id="KW-0731">Sigma factor</keyword>
<dbReference type="GO" id="GO:0006352">
    <property type="term" value="P:DNA-templated transcription initiation"/>
    <property type="evidence" value="ECO:0007669"/>
    <property type="project" value="InterPro"/>
</dbReference>
<evidence type="ECO:0000259" key="7">
    <source>
        <dbReference type="Pfam" id="PF08281"/>
    </source>
</evidence>
<comment type="caution">
    <text evidence="8">The sequence shown here is derived from an EMBL/GenBank/DDBJ whole genome shotgun (WGS) entry which is preliminary data.</text>
</comment>
<comment type="similarity">
    <text evidence="1">Belongs to the sigma-70 factor family. ECF subfamily.</text>
</comment>
<dbReference type="Pfam" id="PF04542">
    <property type="entry name" value="Sigma70_r2"/>
    <property type="match status" value="1"/>
</dbReference>
<dbReference type="CDD" id="cd06171">
    <property type="entry name" value="Sigma70_r4"/>
    <property type="match status" value="1"/>
</dbReference>
<dbReference type="InterPro" id="IPR007627">
    <property type="entry name" value="RNA_pol_sigma70_r2"/>
</dbReference>
<feature type="domain" description="RNA polymerase sigma-70 region 2" evidence="6">
    <location>
        <begin position="28"/>
        <end position="95"/>
    </location>
</feature>
<evidence type="ECO:0000256" key="4">
    <source>
        <dbReference type="ARBA" id="ARBA00023125"/>
    </source>
</evidence>
<dbReference type="InterPro" id="IPR013324">
    <property type="entry name" value="RNA_pol_sigma_r3/r4-like"/>
</dbReference>
<dbReference type="Pfam" id="PF08281">
    <property type="entry name" value="Sigma70_r4_2"/>
    <property type="match status" value="1"/>
</dbReference>
<keyword evidence="4" id="KW-0238">DNA-binding</keyword>
<dbReference type="InterPro" id="IPR039425">
    <property type="entry name" value="RNA_pol_sigma-70-like"/>
</dbReference>
<dbReference type="InterPro" id="IPR013325">
    <property type="entry name" value="RNA_pol_sigma_r2"/>
</dbReference>
<name>A0A2H5Y5W0_9CHLR</name>
<keyword evidence="5" id="KW-0804">Transcription</keyword>
<evidence type="ECO:0000256" key="3">
    <source>
        <dbReference type="ARBA" id="ARBA00023082"/>
    </source>
</evidence>
<evidence type="ECO:0000259" key="6">
    <source>
        <dbReference type="Pfam" id="PF04542"/>
    </source>
</evidence>
<dbReference type="InterPro" id="IPR014284">
    <property type="entry name" value="RNA_pol_sigma-70_dom"/>
</dbReference>
<evidence type="ECO:0000256" key="5">
    <source>
        <dbReference type="ARBA" id="ARBA00023163"/>
    </source>
</evidence>
<dbReference type="Gene3D" id="1.10.1740.10">
    <property type="match status" value="1"/>
</dbReference>
<keyword evidence="2" id="KW-0805">Transcription regulation</keyword>
<evidence type="ECO:0000313" key="9">
    <source>
        <dbReference type="Proteomes" id="UP000236642"/>
    </source>
</evidence>